<dbReference type="EMBL" id="CAUH01002749">
    <property type="protein sequence ID" value="CCU76557.1"/>
    <property type="molecule type" value="Genomic_DNA"/>
</dbReference>
<dbReference type="PROSITE" id="PS50156">
    <property type="entry name" value="SSD"/>
    <property type="match status" value="1"/>
</dbReference>
<comment type="subcellular location">
    <subcellularLocation>
        <location evidence="1 9">Endoplasmic reticulum membrane</location>
        <topology evidence="1 9">Multi-pass membrane protein</topology>
    </subcellularLocation>
</comment>
<dbReference type="InterPro" id="IPR053958">
    <property type="entry name" value="HMGCR/SNAP/NPC1-like_SSD"/>
</dbReference>
<dbReference type="GO" id="GO:0008299">
    <property type="term" value="P:isoprenoid biosynthetic process"/>
    <property type="evidence" value="ECO:0007669"/>
    <property type="project" value="InterPro"/>
</dbReference>
<keyword evidence="7 9" id="KW-0560">Oxidoreductase</keyword>
<dbReference type="PANTHER" id="PTHR10572">
    <property type="entry name" value="3-HYDROXY-3-METHYLGLUTARYL-COENZYME A REDUCTASE"/>
    <property type="match status" value="1"/>
</dbReference>
<evidence type="ECO:0000313" key="13">
    <source>
        <dbReference type="Proteomes" id="UP000015441"/>
    </source>
</evidence>
<reference evidence="12 13" key="1">
    <citation type="journal article" date="2010" name="Science">
        <title>Genome expansion and gene loss in powdery mildew fungi reveal tradeoffs in extreme parasitism.</title>
        <authorList>
            <person name="Spanu P.D."/>
            <person name="Abbott J.C."/>
            <person name="Amselem J."/>
            <person name="Burgis T.A."/>
            <person name="Soanes D.M."/>
            <person name="Stueber K."/>
            <person name="Ver Loren van Themaat E."/>
            <person name="Brown J.K.M."/>
            <person name="Butcher S.A."/>
            <person name="Gurr S.J."/>
            <person name="Lebrun M.-H."/>
            <person name="Ridout C.J."/>
            <person name="Schulze-Lefert P."/>
            <person name="Talbot N.J."/>
            <person name="Ahmadinejad N."/>
            <person name="Ametz C."/>
            <person name="Barton G.R."/>
            <person name="Benjdia M."/>
            <person name="Bidzinski P."/>
            <person name="Bindschedler L.V."/>
            <person name="Both M."/>
            <person name="Brewer M.T."/>
            <person name="Cadle-Davidson L."/>
            <person name="Cadle-Davidson M.M."/>
            <person name="Collemare J."/>
            <person name="Cramer R."/>
            <person name="Frenkel O."/>
            <person name="Godfrey D."/>
            <person name="Harriman J."/>
            <person name="Hoede C."/>
            <person name="King B.C."/>
            <person name="Klages S."/>
            <person name="Kleemann J."/>
            <person name="Knoll D."/>
            <person name="Koti P.S."/>
            <person name="Kreplak J."/>
            <person name="Lopez-Ruiz F.J."/>
            <person name="Lu X."/>
            <person name="Maekawa T."/>
            <person name="Mahanil S."/>
            <person name="Micali C."/>
            <person name="Milgroom M.G."/>
            <person name="Montana G."/>
            <person name="Noir S."/>
            <person name="O'Connell R.J."/>
            <person name="Oberhaensli S."/>
            <person name="Parlange F."/>
            <person name="Pedersen C."/>
            <person name="Quesneville H."/>
            <person name="Reinhardt R."/>
            <person name="Rott M."/>
            <person name="Sacristan S."/>
            <person name="Schmidt S.M."/>
            <person name="Schoen M."/>
            <person name="Skamnioti P."/>
            <person name="Sommer H."/>
            <person name="Stephens A."/>
            <person name="Takahara H."/>
            <person name="Thordal-Christensen H."/>
            <person name="Vigouroux M."/>
            <person name="Wessling R."/>
            <person name="Wicker T."/>
            <person name="Panstruga R."/>
        </authorList>
    </citation>
    <scope>NUCLEOTIDE SEQUENCE [LARGE SCALE GENOMIC DNA]</scope>
    <source>
        <strain evidence="12">DH14</strain>
    </source>
</reference>
<dbReference type="CDD" id="cd00643">
    <property type="entry name" value="HMG-CoA_reductase_classI"/>
    <property type="match status" value="1"/>
</dbReference>
<dbReference type="GO" id="GO:0005778">
    <property type="term" value="C:peroxisomal membrane"/>
    <property type="evidence" value="ECO:0007669"/>
    <property type="project" value="TreeGrafter"/>
</dbReference>
<evidence type="ECO:0000313" key="12">
    <source>
        <dbReference type="EMBL" id="CCU76557.1"/>
    </source>
</evidence>
<dbReference type="Pfam" id="PF13323">
    <property type="entry name" value="HPIH"/>
    <property type="match status" value="1"/>
</dbReference>
<evidence type="ECO:0000256" key="4">
    <source>
        <dbReference type="ARBA" id="ARBA00022824"/>
    </source>
</evidence>
<dbReference type="InterPro" id="IPR000731">
    <property type="entry name" value="SSD"/>
</dbReference>
<feature type="transmembrane region" description="Helical" evidence="9">
    <location>
        <begin position="253"/>
        <end position="274"/>
    </location>
</feature>
<evidence type="ECO:0000256" key="3">
    <source>
        <dbReference type="ARBA" id="ARBA00022692"/>
    </source>
</evidence>
<organism evidence="12 13">
    <name type="scientific">Blumeria graminis f. sp. hordei (strain DH14)</name>
    <name type="common">Barley powdery mildew</name>
    <name type="synonym">Oidium monilioides f. sp. hordei</name>
    <dbReference type="NCBI Taxonomy" id="546991"/>
    <lineage>
        <taxon>Eukaryota</taxon>
        <taxon>Fungi</taxon>
        <taxon>Dikarya</taxon>
        <taxon>Ascomycota</taxon>
        <taxon>Pezizomycotina</taxon>
        <taxon>Leotiomycetes</taxon>
        <taxon>Erysiphales</taxon>
        <taxon>Erysiphaceae</taxon>
        <taxon>Blumeria</taxon>
        <taxon>Blumeria hordei</taxon>
    </lineage>
</organism>
<dbReference type="InterPro" id="IPR002202">
    <property type="entry name" value="HMG_CoA_Rdtase"/>
</dbReference>
<dbReference type="InterPro" id="IPR023074">
    <property type="entry name" value="HMG_CoA_Rdtase_cat_sf"/>
</dbReference>
<dbReference type="STRING" id="546991.N1JF91"/>
<feature type="domain" description="SSD" evidence="11">
    <location>
        <begin position="252"/>
        <end position="435"/>
    </location>
</feature>
<dbReference type="Pfam" id="PF12349">
    <property type="entry name" value="Sterol-sensing"/>
    <property type="match status" value="1"/>
</dbReference>
<comment type="similarity">
    <text evidence="2 9">Belongs to the HMG-CoA reductase family.</text>
</comment>
<dbReference type="PROSITE" id="PS00066">
    <property type="entry name" value="HMG_COA_REDUCTASE_1"/>
    <property type="match status" value="1"/>
</dbReference>
<sequence>MAASLIGKFSTPTRSLGVGHQSAAGPKWLKNKITPFVRKLTRGACIHPIHTVVIVALLASTTYISLLESSLFNRSTLTGHAETDWRSLQQGGRQLRVGSETNWEWSASDSIKSISPDQDHLALITLVFSDSSMASSPGEPIPETVLPRNLSYKLLPVTPNSLLMPQDSTILFTLPEAQLKEFLITARELPISQPPFNGKKLDSRDEFEFAHEKKKWVIRAARVSQSSTTLKNWVKTSWVMFLDLLKNAEALDIVIVVLGYISMHLTFVSLFVSMRRMGSNFWLFCTTVLSSTFAFLFGLIVTTKMGVPINMILLSEGLPFLVVTVGFEKSIVLTNSVLSAALRLRKPDPSHSFRKASNGAKSGVSSTSIQHAVQIAIKEKGYQLIRDYVIEICILTAGGMSGVQGGLQQFCFLAAWILFFDCLLLFTFYTAILSIKLEINHIKRHVALRQALEDDGVSHRVAENVAQSYEWPRPDKAGVNETNIFGRKIQDSSVPKFKVLMVTGFIIINVLNICTIPFRGSNSHTHSSDVVGHTNQGLPIGDISIPIDPLKTASTALDLILEAALSNKRSTVIEIIPPIYYEPEYPSIHSRESSRVARHGTETDRRNDSENEYSMSGRVVNSLFKSLEDPILSKWIIVALALSVLLNGYLFNAARWSIPHPLQSHPHKPVDPVELRHAEHFNNSQNTPSHSSPITKVDSDESAPSTPSETDEDARSPRAEIREAEVIMRSQDEMDQMLKEKQATILTDAEIIKLSLQGKIPGYALEKILGNTTRAVKIRRAIISRTAATSETTTLLEHSKLPYKNYDWDRVLGACCENVIGYLPLPLGVAGPLVIDGQSYFLPMATTEGVLVASTSRGAKAINAGGGAITVLTGDGMTRGPCVSFETLERAGAAKVWLDSEIGQKTMTKAFNSTSRFARLQSIKTALAGTYLYPRFKTTTGDAMGMNMISKGVEHALNIMATEAGFDDMSIISVSGNFCTDKKPAAINWIDGRGKSVVAEAIIPAETVRNTLKTTVEAMVELNVAKNLVGSAMAGSIGGFNAHAANIVTAIFLATGQDPAQNVESSNCITMMKNLRGNLQISVSMPSIEVGTLGGGTILEPQGAMLDLLGVRGSHPNNPGENARRLARIIAAAVLAGELSLCSALAAGHLVRSHMAHNRSAPVTRSNTPAPSTTVSALGMMAVKRSTETIMITASSDLLGEDTHRPQGLLRGDKLSPADLFFHFQFPETKLTVIISKSHLDGKFLARLIVQLKILKKSTRYNYKQFSAFHLNSCISYNPNLF</sequence>
<gene>
    <name evidence="12" type="ORF">BGHDH14_bgh00441</name>
</gene>
<evidence type="ECO:0000256" key="8">
    <source>
        <dbReference type="ARBA" id="ARBA00023136"/>
    </source>
</evidence>
<dbReference type="InParanoid" id="N1JF91"/>
<dbReference type="NCBIfam" id="TIGR00533">
    <property type="entry name" value="HMG_CoA_R_NADP"/>
    <property type="match status" value="1"/>
</dbReference>
<keyword evidence="5 9" id="KW-0521">NADP</keyword>
<comment type="catalytic activity">
    <reaction evidence="9">
        <text>(R)-mevalonate + 2 NADP(+) + CoA = (3S)-3-hydroxy-3-methylglutaryl-CoA + 2 NADPH + 2 H(+)</text>
        <dbReference type="Rhea" id="RHEA:15989"/>
        <dbReference type="ChEBI" id="CHEBI:15378"/>
        <dbReference type="ChEBI" id="CHEBI:36464"/>
        <dbReference type="ChEBI" id="CHEBI:43074"/>
        <dbReference type="ChEBI" id="CHEBI:57287"/>
        <dbReference type="ChEBI" id="CHEBI:57783"/>
        <dbReference type="ChEBI" id="CHEBI:58349"/>
        <dbReference type="EC" id="1.1.1.34"/>
    </reaction>
</comment>
<dbReference type="GO" id="GO:0006696">
    <property type="term" value="P:ergosterol biosynthetic process"/>
    <property type="evidence" value="ECO:0007669"/>
    <property type="project" value="TreeGrafter"/>
</dbReference>
<dbReference type="InterPro" id="IPR023076">
    <property type="entry name" value="HMG_CoA_Rdtase_CS"/>
</dbReference>
<keyword evidence="4 9" id="KW-0256">Endoplasmic reticulum</keyword>
<dbReference type="HOGENOM" id="CLU_001734_0_0_1"/>
<evidence type="ECO:0000256" key="10">
    <source>
        <dbReference type="SAM" id="MobiDB-lite"/>
    </source>
</evidence>
<dbReference type="GO" id="GO:0004420">
    <property type="term" value="F:hydroxymethylglutaryl-CoA reductase (NADPH) activity"/>
    <property type="evidence" value="ECO:0007669"/>
    <property type="project" value="UniProtKB-EC"/>
</dbReference>
<dbReference type="InterPro" id="IPR023282">
    <property type="entry name" value="HMG_CoA_Rdtase_N"/>
</dbReference>
<dbReference type="Gene3D" id="3.30.70.420">
    <property type="entry name" value="Hydroxymethylglutaryl-CoA reductase, class I/II, NAD/NADP-binding domain"/>
    <property type="match status" value="1"/>
</dbReference>
<evidence type="ECO:0000256" key="5">
    <source>
        <dbReference type="ARBA" id="ARBA00022857"/>
    </source>
</evidence>
<evidence type="ECO:0000256" key="7">
    <source>
        <dbReference type="ARBA" id="ARBA00023002"/>
    </source>
</evidence>
<comment type="pathway">
    <text evidence="9">Metabolic intermediate biosynthesis; (R)-mevalonate biosynthesis; (R)-mevalonate from acetyl-CoA: step 3/3.</text>
</comment>
<dbReference type="PROSITE" id="PS50065">
    <property type="entry name" value="HMG_COA_REDUCTASE_4"/>
    <property type="match status" value="1"/>
</dbReference>
<dbReference type="FunCoup" id="N1JF91">
    <property type="interactions" value="260"/>
</dbReference>
<dbReference type="PRINTS" id="PR00071">
    <property type="entry name" value="HMGCOARDTASE"/>
</dbReference>
<dbReference type="InterPro" id="IPR004554">
    <property type="entry name" value="HMG_CoA_Rdtase_eu_arc"/>
</dbReference>
<protein>
    <recommendedName>
        <fullName evidence="9">3-hydroxy-3-methylglutaryl coenzyme A reductase</fullName>
        <shortName evidence="9">HMG-CoA reductase</shortName>
        <ecNumber evidence="9">1.1.1.34</ecNumber>
    </recommendedName>
</protein>
<feature type="compositionally biased region" description="Basic and acidic residues" evidence="10">
    <location>
        <begin position="591"/>
        <end position="609"/>
    </location>
</feature>
<dbReference type="GO" id="GO:0005789">
    <property type="term" value="C:endoplasmic reticulum membrane"/>
    <property type="evidence" value="ECO:0007669"/>
    <property type="project" value="UniProtKB-SubCell"/>
</dbReference>
<keyword evidence="13" id="KW-1185">Reference proteome</keyword>
<dbReference type="Pfam" id="PF00368">
    <property type="entry name" value="HMG-CoA_red"/>
    <property type="match status" value="1"/>
</dbReference>
<evidence type="ECO:0000256" key="6">
    <source>
        <dbReference type="ARBA" id="ARBA00022989"/>
    </source>
</evidence>
<dbReference type="SUPFAM" id="SSF56542">
    <property type="entry name" value="Substrate-binding domain of HMG-CoA reductase"/>
    <property type="match status" value="1"/>
</dbReference>
<keyword evidence="3 9" id="KW-0812">Transmembrane</keyword>
<feature type="region of interest" description="Disordered" evidence="10">
    <location>
        <begin position="682"/>
        <end position="721"/>
    </location>
</feature>
<dbReference type="InterPro" id="IPR009023">
    <property type="entry name" value="HMG_CoA_Rdtase_NAD(P)-bd_sf"/>
</dbReference>
<dbReference type="Proteomes" id="UP000015441">
    <property type="component" value="Unassembled WGS sequence"/>
</dbReference>
<name>N1JF91_BLUG1</name>
<dbReference type="OrthoDB" id="310654at2759"/>
<evidence type="ECO:0000256" key="2">
    <source>
        <dbReference type="ARBA" id="ARBA00007661"/>
    </source>
</evidence>
<dbReference type="PROSITE" id="PS01192">
    <property type="entry name" value="HMG_COA_REDUCTASE_3"/>
    <property type="match status" value="1"/>
</dbReference>
<accession>N1JF91</accession>
<dbReference type="PROSITE" id="PS00318">
    <property type="entry name" value="HMG_COA_REDUCTASE_2"/>
    <property type="match status" value="1"/>
</dbReference>
<proteinExistence type="inferred from homology"/>
<evidence type="ECO:0000256" key="1">
    <source>
        <dbReference type="ARBA" id="ARBA00004477"/>
    </source>
</evidence>
<dbReference type="Gene3D" id="1.10.3270.10">
    <property type="entry name" value="HMGR, N-terminal domain"/>
    <property type="match status" value="1"/>
</dbReference>
<dbReference type="FunFam" id="1.10.3270.10:FF:000001">
    <property type="entry name" value="3-hydroxy-3-methylglutaryl coenzyme A reductase"/>
    <property type="match status" value="1"/>
</dbReference>
<dbReference type="SUPFAM" id="SSF55035">
    <property type="entry name" value="NAD-binding domain of HMG-CoA reductase"/>
    <property type="match status" value="1"/>
</dbReference>
<comment type="caution">
    <text evidence="12">The sequence shown here is derived from an EMBL/GenBank/DDBJ whole genome shotgun (WGS) entry which is preliminary data.</text>
</comment>
<dbReference type="GO" id="GO:0015936">
    <property type="term" value="P:coenzyme A metabolic process"/>
    <property type="evidence" value="ECO:0007669"/>
    <property type="project" value="InterPro"/>
</dbReference>
<evidence type="ECO:0000256" key="9">
    <source>
        <dbReference type="RuleBase" id="RU361219"/>
    </source>
</evidence>
<dbReference type="Gene3D" id="3.90.770.10">
    <property type="entry name" value="3-hydroxy-3-methylglutaryl-coenzyme A Reductase, Chain A, domain 2"/>
    <property type="match status" value="1"/>
</dbReference>
<dbReference type="PANTHER" id="PTHR10572:SF24">
    <property type="entry name" value="3-HYDROXY-3-METHYLGLUTARYL-COENZYME A REDUCTASE"/>
    <property type="match status" value="1"/>
</dbReference>
<keyword evidence="8 9" id="KW-0472">Membrane</keyword>
<dbReference type="UniPathway" id="UPA00058">
    <property type="reaction ID" value="UER00103"/>
</dbReference>
<dbReference type="InterPro" id="IPR009029">
    <property type="entry name" value="HMG_CoA_Rdtase_sub-bd_dom_sf"/>
</dbReference>
<evidence type="ECO:0000259" key="11">
    <source>
        <dbReference type="PROSITE" id="PS50156"/>
    </source>
</evidence>
<dbReference type="FunFam" id="3.90.770.10:FF:000001">
    <property type="entry name" value="3-hydroxy-3-methylglutaryl coenzyme A reductase"/>
    <property type="match status" value="1"/>
</dbReference>
<keyword evidence="6 9" id="KW-1133">Transmembrane helix</keyword>
<feature type="compositionally biased region" description="Polar residues" evidence="10">
    <location>
        <begin position="682"/>
        <end position="694"/>
    </location>
</feature>
<dbReference type="EC" id="1.1.1.34" evidence="9"/>
<feature type="transmembrane region" description="Helical" evidence="9">
    <location>
        <begin position="413"/>
        <end position="435"/>
    </location>
</feature>
<feature type="region of interest" description="Disordered" evidence="10">
    <location>
        <begin position="591"/>
        <end position="612"/>
    </location>
</feature>
<feature type="transmembrane region" description="Helical" evidence="9">
    <location>
        <begin position="281"/>
        <end position="300"/>
    </location>
</feature>
<dbReference type="InterPro" id="IPR025583">
    <property type="entry name" value="HMG-CoA_N_dom"/>
</dbReference>
<dbReference type="FunFam" id="3.30.70.420:FF:000001">
    <property type="entry name" value="3-hydroxy-3-methylglutaryl coenzyme A reductase"/>
    <property type="match status" value="1"/>
</dbReference>
<dbReference type="eggNOG" id="KOG2480">
    <property type="taxonomic scope" value="Eukaryota"/>
</dbReference>